<sequence>MLPQAGRLTAGPRLGEHGAMAATDFNAPRLFLDIPMREGTRHTLDRAQANYLLSVLRRAAGEPVLVFNGRDGEWRAEIAPTGRKAADLVLTAQTRPQTPPGDLHYLFAPLKAARLDYVAQKAVEMGASLIQPVVTRRTQGDRIKLDKLHANAIEAAEQCGILALPEIRDAAPLAEAVAGLAPERLLVFCDEDAPVADPVAALRQAAAMHGGPGHGPGNDPLPLAVVIGPEGGFTPEERTLIGDRRNTVRLSLGPRILRADTAAVAVLALVQAVLGDGRPRA</sequence>
<dbReference type="AlphaFoldDB" id="A0A8H8WZY9"/>
<dbReference type="InterPro" id="IPR006700">
    <property type="entry name" value="RsmE"/>
</dbReference>
<evidence type="ECO:0000313" key="16">
    <source>
        <dbReference type="Proteomes" id="UP000663508"/>
    </source>
</evidence>
<protein>
    <recommendedName>
        <fullName evidence="4 12">Ribosomal RNA small subunit methyltransferase E</fullName>
        <ecNumber evidence="3 12">2.1.1.193</ecNumber>
    </recommendedName>
</protein>
<name>A0A8H8WZY9_9HYPH</name>
<dbReference type="GO" id="GO:0070475">
    <property type="term" value="P:rRNA base methylation"/>
    <property type="evidence" value="ECO:0007669"/>
    <property type="project" value="TreeGrafter"/>
</dbReference>
<evidence type="ECO:0000256" key="11">
    <source>
        <dbReference type="ARBA" id="ARBA00047944"/>
    </source>
</evidence>
<feature type="domain" description="Ribosomal RNA small subunit methyltransferase E PUA-like" evidence="14">
    <location>
        <begin position="44"/>
        <end position="90"/>
    </location>
</feature>
<dbReference type="Gene3D" id="2.40.240.20">
    <property type="entry name" value="Hypothetical PUA domain-like, domain 1"/>
    <property type="match status" value="1"/>
</dbReference>
<comment type="subcellular location">
    <subcellularLocation>
        <location evidence="1 12">Cytoplasm</location>
    </subcellularLocation>
</comment>
<keyword evidence="8 12" id="KW-0808">Transferase</keyword>
<dbReference type="EMBL" id="AP024145">
    <property type="protein sequence ID" value="BCM87322.1"/>
    <property type="molecule type" value="Genomic_DNA"/>
</dbReference>
<evidence type="ECO:0000256" key="7">
    <source>
        <dbReference type="ARBA" id="ARBA00022603"/>
    </source>
</evidence>
<comment type="function">
    <text evidence="10 12">Specifically methylates the N3 position of the uracil ring of uridine 1498 (m3U1498) in 16S rRNA. Acts on the fully assembled 30S ribosomal subunit.</text>
</comment>
<evidence type="ECO:0000256" key="5">
    <source>
        <dbReference type="ARBA" id="ARBA00022490"/>
    </source>
</evidence>
<evidence type="ECO:0000256" key="9">
    <source>
        <dbReference type="ARBA" id="ARBA00022691"/>
    </source>
</evidence>
<evidence type="ECO:0000256" key="4">
    <source>
        <dbReference type="ARBA" id="ARBA00013673"/>
    </source>
</evidence>
<dbReference type="Gene3D" id="3.40.1280.10">
    <property type="match status" value="1"/>
</dbReference>
<evidence type="ECO:0000259" key="14">
    <source>
        <dbReference type="Pfam" id="PF20260"/>
    </source>
</evidence>
<comment type="catalytic activity">
    <reaction evidence="11 12">
        <text>uridine(1498) in 16S rRNA + S-adenosyl-L-methionine = N(3)-methyluridine(1498) in 16S rRNA + S-adenosyl-L-homocysteine + H(+)</text>
        <dbReference type="Rhea" id="RHEA:42920"/>
        <dbReference type="Rhea" id="RHEA-COMP:10283"/>
        <dbReference type="Rhea" id="RHEA-COMP:10284"/>
        <dbReference type="ChEBI" id="CHEBI:15378"/>
        <dbReference type="ChEBI" id="CHEBI:57856"/>
        <dbReference type="ChEBI" id="CHEBI:59789"/>
        <dbReference type="ChEBI" id="CHEBI:65315"/>
        <dbReference type="ChEBI" id="CHEBI:74502"/>
        <dbReference type="EC" id="2.1.1.193"/>
    </reaction>
</comment>
<dbReference type="CDD" id="cd18084">
    <property type="entry name" value="RsmE-like"/>
    <property type="match status" value="1"/>
</dbReference>
<dbReference type="PIRSF" id="PIRSF015601">
    <property type="entry name" value="MTase_slr0722"/>
    <property type="match status" value="1"/>
</dbReference>
<dbReference type="PANTHER" id="PTHR30027">
    <property type="entry name" value="RIBOSOMAL RNA SMALL SUBUNIT METHYLTRANSFERASE E"/>
    <property type="match status" value="1"/>
</dbReference>
<evidence type="ECO:0000256" key="12">
    <source>
        <dbReference type="PIRNR" id="PIRNR015601"/>
    </source>
</evidence>
<dbReference type="Proteomes" id="UP000663508">
    <property type="component" value="Chromosome"/>
</dbReference>
<dbReference type="InterPro" id="IPR029026">
    <property type="entry name" value="tRNA_m1G_MTases_N"/>
</dbReference>
<keyword evidence="6 12" id="KW-0698">rRNA processing</keyword>
<dbReference type="NCBIfam" id="TIGR00046">
    <property type="entry name" value="RsmE family RNA methyltransferase"/>
    <property type="match status" value="1"/>
</dbReference>
<dbReference type="EC" id="2.1.1.193" evidence="3 12"/>
<evidence type="ECO:0000313" key="15">
    <source>
        <dbReference type="EMBL" id="BCM87322.1"/>
    </source>
</evidence>
<evidence type="ECO:0000256" key="8">
    <source>
        <dbReference type="ARBA" id="ARBA00022679"/>
    </source>
</evidence>
<dbReference type="SUPFAM" id="SSF75217">
    <property type="entry name" value="alpha/beta knot"/>
    <property type="match status" value="1"/>
</dbReference>
<dbReference type="InterPro" id="IPR029028">
    <property type="entry name" value="Alpha/beta_knot_MTases"/>
</dbReference>
<evidence type="ECO:0000256" key="6">
    <source>
        <dbReference type="ARBA" id="ARBA00022552"/>
    </source>
</evidence>
<evidence type="ECO:0000256" key="3">
    <source>
        <dbReference type="ARBA" id="ARBA00012328"/>
    </source>
</evidence>
<evidence type="ECO:0000256" key="1">
    <source>
        <dbReference type="ARBA" id="ARBA00004496"/>
    </source>
</evidence>
<evidence type="ECO:0000259" key="13">
    <source>
        <dbReference type="Pfam" id="PF04452"/>
    </source>
</evidence>
<dbReference type="SUPFAM" id="SSF88697">
    <property type="entry name" value="PUA domain-like"/>
    <property type="match status" value="1"/>
</dbReference>
<evidence type="ECO:0000256" key="2">
    <source>
        <dbReference type="ARBA" id="ARBA00005528"/>
    </source>
</evidence>
<keyword evidence="9 12" id="KW-0949">S-adenosyl-L-methionine</keyword>
<dbReference type="Pfam" id="PF04452">
    <property type="entry name" value="Methyltrans_RNA"/>
    <property type="match status" value="1"/>
</dbReference>
<organism evidence="15 16">
    <name type="scientific">Methylobacterium indicum</name>
    <dbReference type="NCBI Taxonomy" id="1775910"/>
    <lineage>
        <taxon>Bacteria</taxon>
        <taxon>Pseudomonadati</taxon>
        <taxon>Pseudomonadota</taxon>
        <taxon>Alphaproteobacteria</taxon>
        <taxon>Hyphomicrobiales</taxon>
        <taxon>Methylobacteriaceae</taxon>
        <taxon>Methylobacterium</taxon>
    </lineage>
</organism>
<dbReference type="Pfam" id="PF20260">
    <property type="entry name" value="PUA_4"/>
    <property type="match status" value="1"/>
</dbReference>
<keyword evidence="5 12" id="KW-0963">Cytoplasm</keyword>
<dbReference type="InterPro" id="IPR046886">
    <property type="entry name" value="RsmE_MTase_dom"/>
</dbReference>
<dbReference type="InterPro" id="IPR015947">
    <property type="entry name" value="PUA-like_sf"/>
</dbReference>
<dbReference type="InterPro" id="IPR046887">
    <property type="entry name" value="RsmE_PUA-like"/>
</dbReference>
<accession>A0A8H8WZY9</accession>
<evidence type="ECO:0000256" key="10">
    <source>
        <dbReference type="ARBA" id="ARBA00025699"/>
    </source>
</evidence>
<dbReference type="GO" id="GO:0070042">
    <property type="term" value="F:rRNA (uridine-N3-)-methyltransferase activity"/>
    <property type="evidence" value="ECO:0007669"/>
    <property type="project" value="TreeGrafter"/>
</dbReference>
<keyword evidence="7 12" id="KW-0489">Methyltransferase</keyword>
<comment type="similarity">
    <text evidence="2 12">Belongs to the RNA methyltransferase RsmE family.</text>
</comment>
<dbReference type="PANTHER" id="PTHR30027:SF3">
    <property type="entry name" value="16S RRNA (URACIL(1498)-N(3))-METHYLTRANSFERASE"/>
    <property type="match status" value="1"/>
</dbReference>
<reference evidence="15" key="1">
    <citation type="submission" date="2020-11" db="EMBL/GenBank/DDBJ databases">
        <title>Complete genome sequence of a novel pathogenic Methylobacterium strain isolated from rice in Vietnam.</title>
        <authorList>
            <person name="Lai K."/>
            <person name="Okazaki S."/>
            <person name="Higashi K."/>
            <person name="Mori H."/>
            <person name="Toyoda A."/>
            <person name="Kurokawa K."/>
        </authorList>
    </citation>
    <scope>NUCLEOTIDE SEQUENCE</scope>
    <source>
        <strain evidence="15">VL1</strain>
    </source>
</reference>
<dbReference type="KEGG" id="mind:mvi_57830"/>
<gene>
    <name evidence="15" type="ORF">mvi_57830</name>
</gene>
<proteinExistence type="inferred from homology"/>
<dbReference type="NCBIfam" id="NF008696">
    <property type="entry name" value="PRK11713.3-5"/>
    <property type="match status" value="1"/>
</dbReference>
<dbReference type="GO" id="GO:0005737">
    <property type="term" value="C:cytoplasm"/>
    <property type="evidence" value="ECO:0007669"/>
    <property type="project" value="UniProtKB-SubCell"/>
</dbReference>
<feature type="domain" description="Ribosomal RNA small subunit methyltransferase E methyltransferase" evidence="13">
    <location>
        <begin position="100"/>
        <end position="271"/>
    </location>
</feature>